<gene>
    <name evidence="1" type="ORF">C5167_044327</name>
</gene>
<evidence type="ECO:0000313" key="1">
    <source>
        <dbReference type="EMBL" id="RZC81738.1"/>
    </source>
</evidence>
<dbReference type="EMBL" id="CM010724">
    <property type="protein sequence ID" value="RZC81738.1"/>
    <property type="molecule type" value="Genomic_DNA"/>
</dbReference>
<evidence type="ECO:0000313" key="2">
    <source>
        <dbReference type="Proteomes" id="UP000316621"/>
    </source>
</evidence>
<dbReference type="Proteomes" id="UP000316621">
    <property type="component" value="Chromosome 10"/>
</dbReference>
<proteinExistence type="predicted"/>
<reference evidence="1 2" key="1">
    <citation type="journal article" date="2018" name="Science">
        <title>The opium poppy genome and morphinan production.</title>
        <authorList>
            <person name="Guo L."/>
            <person name="Winzer T."/>
            <person name="Yang X."/>
            <person name="Li Y."/>
            <person name="Ning Z."/>
            <person name="He Z."/>
            <person name="Teodor R."/>
            <person name="Lu Y."/>
            <person name="Bowser T.A."/>
            <person name="Graham I.A."/>
            <person name="Ye K."/>
        </authorList>
    </citation>
    <scope>NUCLEOTIDE SEQUENCE [LARGE SCALE GENOMIC DNA]</scope>
    <source>
        <strain evidence="2">cv. HN1</strain>
        <tissue evidence="1">Leaves</tissue>
    </source>
</reference>
<dbReference type="AlphaFoldDB" id="A0A4Y7LB47"/>
<protein>
    <submittedName>
        <fullName evidence="1">Uncharacterized protein</fullName>
    </submittedName>
</protein>
<sequence>MDSSRHWLNASKTRLVAVGDVPDLHIWGKRLHSAGPDDGLKEFGIQLCLGGASSILHFCQVGAPVLERKMCLFLWGKTNGARGMHWVGWDQLYWLNMSMEVYKRKGCMGKGITQKNYELKVGDGKGIYLQRPVVQRSDIGEVIPQQSQVV</sequence>
<accession>A0A4Y7LB47</accession>
<organism evidence="1 2">
    <name type="scientific">Papaver somniferum</name>
    <name type="common">Opium poppy</name>
    <dbReference type="NCBI Taxonomy" id="3469"/>
    <lineage>
        <taxon>Eukaryota</taxon>
        <taxon>Viridiplantae</taxon>
        <taxon>Streptophyta</taxon>
        <taxon>Embryophyta</taxon>
        <taxon>Tracheophyta</taxon>
        <taxon>Spermatophyta</taxon>
        <taxon>Magnoliopsida</taxon>
        <taxon>Ranunculales</taxon>
        <taxon>Papaveraceae</taxon>
        <taxon>Papaveroideae</taxon>
        <taxon>Papaver</taxon>
    </lineage>
</organism>
<dbReference type="Gramene" id="RZC81738">
    <property type="protein sequence ID" value="RZC81738"/>
    <property type="gene ID" value="C5167_044327"/>
</dbReference>
<keyword evidence="2" id="KW-1185">Reference proteome</keyword>
<name>A0A4Y7LB47_PAPSO</name>